<dbReference type="AlphaFoldDB" id="A0A165J6X2"/>
<name>A0A165J6X2_9BASI</name>
<sequence>MLPGLGPARHQPPHKLSTCKSIFCTPYLLACCCLAGDLQTTGIGTPHRGMSASTFGSLHFAAGKLSLGPVHGGNLQSITFRAPILNGVPRDEDDLYIPPVSLDGGPVHCPAGLCKASAAGAGPALHLPGCQLSTDLRHLPTLTALPHRLRPCLDQHELSIAAWASAPLAPAQVGMGLPKLQVLGNLLLLVSLCPICSVLLYSATGRRCSAPADVPSGLPPGQVSGDAEDWCSALRSLLCTVLQLPS</sequence>
<dbReference type="EMBL" id="KV423923">
    <property type="protein sequence ID" value="KZT61453.1"/>
    <property type="molecule type" value="Genomic_DNA"/>
</dbReference>
<organism evidence="1 2">
    <name type="scientific">Calocera cornea HHB12733</name>
    <dbReference type="NCBI Taxonomy" id="1353952"/>
    <lineage>
        <taxon>Eukaryota</taxon>
        <taxon>Fungi</taxon>
        <taxon>Dikarya</taxon>
        <taxon>Basidiomycota</taxon>
        <taxon>Agaricomycotina</taxon>
        <taxon>Dacrymycetes</taxon>
        <taxon>Dacrymycetales</taxon>
        <taxon>Dacrymycetaceae</taxon>
        <taxon>Calocera</taxon>
    </lineage>
</organism>
<proteinExistence type="predicted"/>
<evidence type="ECO:0000313" key="1">
    <source>
        <dbReference type="EMBL" id="KZT61453.1"/>
    </source>
</evidence>
<dbReference type="Proteomes" id="UP000076842">
    <property type="component" value="Unassembled WGS sequence"/>
</dbReference>
<accession>A0A165J6X2</accession>
<dbReference type="InParanoid" id="A0A165J6X2"/>
<keyword evidence="2" id="KW-1185">Reference proteome</keyword>
<gene>
    <name evidence="1" type="ORF">CALCODRAFT_10918</name>
</gene>
<protein>
    <submittedName>
        <fullName evidence="1">Uncharacterized protein</fullName>
    </submittedName>
</protein>
<evidence type="ECO:0000313" key="2">
    <source>
        <dbReference type="Proteomes" id="UP000076842"/>
    </source>
</evidence>
<reference evidence="1 2" key="1">
    <citation type="journal article" date="2016" name="Mol. Biol. Evol.">
        <title>Comparative Genomics of Early-Diverging Mushroom-Forming Fungi Provides Insights into the Origins of Lignocellulose Decay Capabilities.</title>
        <authorList>
            <person name="Nagy L.G."/>
            <person name="Riley R."/>
            <person name="Tritt A."/>
            <person name="Adam C."/>
            <person name="Daum C."/>
            <person name="Floudas D."/>
            <person name="Sun H."/>
            <person name="Yadav J.S."/>
            <person name="Pangilinan J."/>
            <person name="Larsson K.H."/>
            <person name="Matsuura K."/>
            <person name="Barry K."/>
            <person name="Labutti K."/>
            <person name="Kuo R."/>
            <person name="Ohm R.A."/>
            <person name="Bhattacharya S.S."/>
            <person name="Shirouzu T."/>
            <person name="Yoshinaga Y."/>
            <person name="Martin F.M."/>
            <person name="Grigoriev I.V."/>
            <person name="Hibbett D.S."/>
        </authorList>
    </citation>
    <scope>NUCLEOTIDE SEQUENCE [LARGE SCALE GENOMIC DNA]</scope>
    <source>
        <strain evidence="1 2">HHB12733</strain>
    </source>
</reference>